<dbReference type="InterPro" id="IPR036145">
    <property type="entry name" value="MinC_C_sf"/>
</dbReference>
<keyword evidence="2 6" id="KW-0132">Cell division</keyword>
<dbReference type="HAMAP" id="MF_00267">
    <property type="entry name" value="MinC"/>
    <property type="match status" value="1"/>
</dbReference>
<feature type="domain" description="Septum formation inhibitor MinC N-terminal" evidence="8">
    <location>
        <begin position="6"/>
        <end position="78"/>
    </location>
</feature>
<evidence type="ECO:0000259" key="7">
    <source>
        <dbReference type="Pfam" id="PF03775"/>
    </source>
</evidence>
<evidence type="ECO:0000256" key="1">
    <source>
        <dbReference type="ARBA" id="ARBA00006291"/>
    </source>
</evidence>
<accession>A0A437Q6E3</accession>
<dbReference type="Proteomes" id="UP000282818">
    <property type="component" value="Unassembled WGS sequence"/>
</dbReference>
<keyword evidence="4 6" id="KW-0131">Cell cycle</keyword>
<dbReference type="Gene3D" id="2.160.20.70">
    <property type="match status" value="1"/>
</dbReference>
<sequence>MNEPNFQLKGSAVTAIVLELYQYDTQAFRDALQEKVSQAPALFTASPIVVQLDKLESTLDPSLLATLLQDCQNCGLQPMALRLNDEQAEQLTELPLPRLPALNSRSRAVEPEPSKAASEVVVKTVVEEKIIERASKIVTRPVRSGQQVYAEGTDLIILAPVSEGAEILADGSIHVYGPLRGRALAGVKGNTQARVFCQSLEAELISIAGNFKLSDALRAERWKQAAQISYQDDQLIVMPL</sequence>
<gene>
    <name evidence="6 9" type="primary">minC</name>
    <name evidence="9" type="ORF">EOE65_13620</name>
</gene>
<comment type="similarity">
    <text evidence="1 6">Belongs to the MinC family.</text>
</comment>
<dbReference type="GO" id="GO:0000917">
    <property type="term" value="P:division septum assembly"/>
    <property type="evidence" value="ECO:0007669"/>
    <property type="project" value="UniProtKB-KW"/>
</dbReference>
<evidence type="ECO:0000256" key="4">
    <source>
        <dbReference type="ARBA" id="ARBA00023306"/>
    </source>
</evidence>
<evidence type="ECO:0000256" key="6">
    <source>
        <dbReference type="HAMAP-Rule" id="MF_00267"/>
    </source>
</evidence>
<comment type="subunit">
    <text evidence="6">Interacts with MinD and FtsZ.</text>
</comment>
<comment type="function">
    <text evidence="5 6">Cell division inhibitor that blocks the formation of polar Z ring septums. Rapidly oscillates between the poles of the cell to destabilize FtsZ filaments that have formed before they mature into polar Z rings. Prevents FtsZ polymerization.</text>
</comment>
<dbReference type="InterPro" id="IPR013033">
    <property type="entry name" value="MinC"/>
</dbReference>
<dbReference type="GO" id="GO:1901891">
    <property type="term" value="P:regulation of cell septum assembly"/>
    <property type="evidence" value="ECO:0007669"/>
    <property type="project" value="InterPro"/>
</dbReference>
<evidence type="ECO:0000313" key="9">
    <source>
        <dbReference type="EMBL" id="RVU30084.1"/>
    </source>
</evidence>
<protein>
    <recommendedName>
        <fullName evidence="6">Probable septum site-determining protein MinC</fullName>
    </recommendedName>
</protein>
<organism evidence="9 10">
    <name type="scientific">Neptunomonas marina</name>
    <dbReference type="NCBI Taxonomy" id="1815562"/>
    <lineage>
        <taxon>Bacteria</taxon>
        <taxon>Pseudomonadati</taxon>
        <taxon>Pseudomonadota</taxon>
        <taxon>Gammaproteobacteria</taxon>
        <taxon>Oceanospirillales</taxon>
        <taxon>Oceanospirillaceae</taxon>
        <taxon>Neptunomonas</taxon>
    </lineage>
</organism>
<evidence type="ECO:0000256" key="3">
    <source>
        <dbReference type="ARBA" id="ARBA00023210"/>
    </source>
</evidence>
<dbReference type="PANTHER" id="PTHR34108:SF1">
    <property type="entry name" value="SEPTUM SITE-DETERMINING PROTEIN MINC"/>
    <property type="match status" value="1"/>
</dbReference>
<dbReference type="Gene3D" id="3.30.70.260">
    <property type="match status" value="1"/>
</dbReference>
<dbReference type="Pfam" id="PF03775">
    <property type="entry name" value="MinC_C"/>
    <property type="match status" value="1"/>
</dbReference>
<evidence type="ECO:0000313" key="10">
    <source>
        <dbReference type="Proteomes" id="UP000282818"/>
    </source>
</evidence>
<dbReference type="AlphaFoldDB" id="A0A437Q6E3"/>
<keyword evidence="3 6" id="KW-0717">Septation</keyword>
<dbReference type="GO" id="GO:0000902">
    <property type="term" value="P:cell morphogenesis"/>
    <property type="evidence" value="ECO:0007669"/>
    <property type="project" value="InterPro"/>
</dbReference>
<reference evidence="9 10" key="1">
    <citation type="submission" date="2019-01" db="EMBL/GenBank/DDBJ databases">
        <authorList>
            <person name="Chen W.-M."/>
        </authorList>
    </citation>
    <scope>NUCLEOTIDE SEQUENCE [LARGE SCALE GENOMIC DNA]</scope>
    <source>
        <strain evidence="9 10">HPM-16</strain>
    </source>
</reference>
<dbReference type="NCBIfam" id="TIGR01222">
    <property type="entry name" value="minC"/>
    <property type="match status" value="1"/>
</dbReference>
<dbReference type="GO" id="GO:0051302">
    <property type="term" value="P:regulation of cell division"/>
    <property type="evidence" value="ECO:0007669"/>
    <property type="project" value="InterPro"/>
</dbReference>
<dbReference type="InterPro" id="IPR016098">
    <property type="entry name" value="CAP/MinC_C"/>
</dbReference>
<proteinExistence type="inferred from homology"/>
<dbReference type="Pfam" id="PF05209">
    <property type="entry name" value="MinC_N"/>
    <property type="match status" value="1"/>
</dbReference>
<dbReference type="SUPFAM" id="SSF63848">
    <property type="entry name" value="Cell-division inhibitor MinC, C-terminal domain"/>
    <property type="match status" value="1"/>
</dbReference>
<name>A0A437Q6E3_9GAMM</name>
<dbReference type="PANTHER" id="PTHR34108">
    <property type="entry name" value="SEPTUM SITE-DETERMINING PROTEIN MINC"/>
    <property type="match status" value="1"/>
</dbReference>
<dbReference type="InterPro" id="IPR007874">
    <property type="entry name" value="MinC_N"/>
</dbReference>
<feature type="domain" description="Septum formation inhibitor MinC C-terminal" evidence="7">
    <location>
        <begin position="137"/>
        <end position="237"/>
    </location>
</feature>
<evidence type="ECO:0000256" key="5">
    <source>
        <dbReference type="ARBA" id="ARBA00025606"/>
    </source>
</evidence>
<dbReference type="RefSeq" id="WP_127694869.1">
    <property type="nucleotide sequence ID" value="NZ_SACQ01000006.1"/>
</dbReference>
<comment type="caution">
    <text evidence="9">The sequence shown here is derived from an EMBL/GenBank/DDBJ whole genome shotgun (WGS) entry which is preliminary data.</text>
</comment>
<evidence type="ECO:0000259" key="8">
    <source>
        <dbReference type="Pfam" id="PF05209"/>
    </source>
</evidence>
<evidence type="ECO:0000256" key="2">
    <source>
        <dbReference type="ARBA" id="ARBA00022618"/>
    </source>
</evidence>
<dbReference type="EMBL" id="SACQ01000006">
    <property type="protein sequence ID" value="RVU30084.1"/>
    <property type="molecule type" value="Genomic_DNA"/>
</dbReference>
<dbReference type="InterPro" id="IPR005526">
    <property type="entry name" value="Septum_form_inhib_MinC_C"/>
</dbReference>
<keyword evidence="10" id="KW-1185">Reference proteome</keyword>